<dbReference type="PROSITE" id="PS50294">
    <property type="entry name" value="WD_REPEATS_REGION"/>
    <property type="match status" value="3"/>
</dbReference>
<dbReference type="OrthoDB" id="2096344at2759"/>
<feature type="compositionally biased region" description="Basic residues" evidence="7">
    <location>
        <begin position="660"/>
        <end position="669"/>
    </location>
</feature>
<dbReference type="FunCoup" id="E0VDD7">
    <property type="interactions" value="533"/>
</dbReference>
<dbReference type="GO" id="GO:0007095">
    <property type="term" value="P:mitotic G2 DNA damage checkpoint signaling"/>
    <property type="evidence" value="ECO:0007669"/>
    <property type="project" value="TreeGrafter"/>
</dbReference>
<evidence type="ECO:0000313" key="9">
    <source>
        <dbReference type="EnsemblMetazoa" id="PHUM112900-PA"/>
    </source>
</evidence>
<dbReference type="InterPro" id="IPR036322">
    <property type="entry name" value="WD40_repeat_dom_sf"/>
</dbReference>
<sequence length="682" mass="77487">MQCVEVFSFYNNSISSPTENVDVPISTCKFSNTHLDLLAVSNENGIVRVQNTKNFKDYKCVQSHKNTVYDIAWMPESSKFVTVSGDNSAKLWDCTESNINLTSVFRGHKRSVRCVTFKPENTAVFATGSRDGSLMIWDTRAQIKCAKFSHHLPDQIISSGAGSPQCNAKLNTKKSMCSTELVNCKSVTGLVFQNDYNLISCGSLDNVIRIWDMRKTYSRSITNTIAKHQLHSPYSGFSYLCMNTMGTKLYANCMDSYIYCFDICSYDSEPVAAFYGHENGSFYIKSSLSYNGNYLLSGSSDDCAYIWNTASAEYSETAIKPFVTLNSHFAEVTCVEMSADNMIIVTCSDDGTFRLWDAYNKLKDNERKLELAVPYENENVSTVKTKWRNKRKYETLNFPNEIQTKNDNELPHSKICRFYNVNFSSTCLCQNKSESKKGCKRLCEDSPSCSNSSKRKFIFSAQERTPPPNQEKGKVMILKGLECNSTVNQKSLSPVKLSSKRKLEDMPSFIEECNKSKKINMNKILTPSNVLECKNKEISETGGKHKNSKSQFEKVLKENNLPNENNSDKSSVPMGLSSPTSNLPNYVEDGTSPYIHRCRKTGQKENDWLSKLKESYKSEKNITEKKIIVNALKNVERKKKSKNGEASTLHKYFKVSKEKEKKRKTRQTKTPRENFFLSKRKC</sequence>
<comment type="pathway">
    <text evidence="1">Protein modification; protein ubiquitination.</text>
</comment>
<dbReference type="KEGG" id="phu:Phum_PHUM112900"/>
<dbReference type="PANTHER" id="PTHR22852">
    <property type="entry name" value="LETHAL 2 DENTICLELESS PROTEIN RETINOIC ACID-REGULATED NUCLEAR MATRIX-ASSOCIATED PROTEIN"/>
    <property type="match status" value="1"/>
</dbReference>
<evidence type="ECO:0000256" key="7">
    <source>
        <dbReference type="SAM" id="MobiDB-lite"/>
    </source>
</evidence>
<dbReference type="GO" id="GO:0030674">
    <property type="term" value="F:protein-macromolecule adaptor activity"/>
    <property type="evidence" value="ECO:0007669"/>
    <property type="project" value="TreeGrafter"/>
</dbReference>
<gene>
    <name evidence="9" type="primary">8238254</name>
    <name evidence="8" type="ORF">Phum_PHUM112900</name>
</gene>
<accession>E0VDD7</accession>
<dbReference type="InterPro" id="IPR020472">
    <property type="entry name" value="WD40_PAC1"/>
</dbReference>
<protein>
    <submittedName>
        <fullName evidence="8 9">WD-repeat protein, putative</fullName>
    </submittedName>
</protein>
<dbReference type="SUPFAM" id="SSF50978">
    <property type="entry name" value="WD40 repeat-like"/>
    <property type="match status" value="1"/>
</dbReference>
<dbReference type="Proteomes" id="UP000009046">
    <property type="component" value="Unassembled WGS sequence"/>
</dbReference>
<reference evidence="8" key="1">
    <citation type="submission" date="2007-04" db="EMBL/GenBank/DDBJ databases">
        <title>Annotation of Pediculus humanus corporis strain USDA.</title>
        <authorList>
            <person name="Kirkness E."/>
            <person name="Hannick L."/>
            <person name="Hass B."/>
            <person name="Bruggner R."/>
            <person name="Lawson D."/>
            <person name="Bidwell S."/>
            <person name="Joardar V."/>
            <person name="Caler E."/>
            <person name="Walenz B."/>
            <person name="Inman J."/>
            <person name="Schobel S."/>
            <person name="Galinsky K."/>
            <person name="Amedeo P."/>
            <person name="Strausberg R."/>
        </authorList>
    </citation>
    <scope>NUCLEOTIDE SEQUENCE</scope>
    <source>
        <strain evidence="8">USDA</strain>
    </source>
</reference>
<dbReference type="PANTHER" id="PTHR22852:SF0">
    <property type="entry name" value="DENTICLELESS PROTEIN HOMOLOG"/>
    <property type="match status" value="1"/>
</dbReference>
<dbReference type="Gene3D" id="2.130.10.10">
    <property type="entry name" value="YVTN repeat-like/Quinoprotein amine dehydrogenase"/>
    <property type="match status" value="2"/>
</dbReference>
<organism>
    <name type="scientific">Pediculus humanus subsp. corporis</name>
    <name type="common">Body louse</name>
    <dbReference type="NCBI Taxonomy" id="121224"/>
    <lineage>
        <taxon>Eukaryota</taxon>
        <taxon>Metazoa</taxon>
        <taxon>Ecdysozoa</taxon>
        <taxon>Arthropoda</taxon>
        <taxon>Hexapoda</taxon>
        <taxon>Insecta</taxon>
        <taxon>Pterygota</taxon>
        <taxon>Neoptera</taxon>
        <taxon>Paraneoptera</taxon>
        <taxon>Psocodea</taxon>
        <taxon>Troctomorpha</taxon>
        <taxon>Phthiraptera</taxon>
        <taxon>Anoplura</taxon>
        <taxon>Pediculidae</taxon>
        <taxon>Pediculus</taxon>
    </lineage>
</organism>
<keyword evidence="4" id="KW-0833">Ubl conjugation pathway</keyword>
<dbReference type="VEuPathDB" id="VectorBase:PHUM112900"/>
<dbReference type="PROSITE" id="PS00678">
    <property type="entry name" value="WD_REPEATS_1"/>
    <property type="match status" value="1"/>
</dbReference>
<dbReference type="CTD" id="8238254"/>
<evidence type="ECO:0000256" key="3">
    <source>
        <dbReference type="ARBA" id="ARBA00022737"/>
    </source>
</evidence>
<dbReference type="InterPro" id="IPR019775">
    <property type="entry name" value="WD40_repeat_CS"/>
</dbReference>
<dbReference type="InterPro" id="IPR015943">
    <property type="entry name" value="WD40/YVTN_repeat-like_dom_sf"/>
</dbReference>
<dbReference type="PROSITE" id="PS50082">
    <property type="entry name" value="WD_REPEATS_2"/>
    <property type="match status" value="5"/>
</dbReference>
<proteinExistence type="inferred from homology"/>
<reference evidence="8" key="2">
    <citation type="submission" date="2007-04" db="EMBL/GenBank/DDBJ databases">
        <title>The genome of the human body louse.</title>
        <authorList>
            <consortium name="The Human Body Louse Genome Consortium"/>
            <person name="Kirkness E."/>
            <person name="Walenz B."/>
            <person name="Hass B."/>
            <person name="Bruggner R."/>
            <person name="Strausberg R."/>
        </authorList>
    </citation>
    <scope>NUCLEOTIDE SEQUENCE</scope>
    <source>
        <strain evidence="8">USDA</strain>
    </source>
</reference>
<dbReference type="CDD" id="cd00200">
    <property type="entry name" value="WD40"/>
    <property type="match status" value="1"/>
</dbReference>
<dbReference type="STRING" id="121224.E0VDD7"/>
<dbReference type="eggNOG" id="KOG0321">
    <property type="taxonomic scope" value="Eukaryota"/>
</dbReference>
<dbReference type="RefSeq" id="XP_002424131.1">
    <property type="nucleotide sequence ID" value="XM_002424086.1"/>
</dbReference>
<keyword evidence="2 6" id="KW-0853">WD repeat</keyword>
<dbReference type="InterPro" id="IPR051865">
    <property type="entry name" value="WD-repeat_CDT2_adapter"/>
</dbReference>
<evidence type="ECO:0000256" key="6">
    <source>
        <dbReference type="PROSITE-ProRule" id="PRU00221"/>
    </source>
</evidence>
<evidence type="ECO:0000256" key="2">
    <source>
        <dbReference type="ARBA" id="ARBA00022574"/>
    </source>
</evidence>
<keyword evidence="10" id="KW-1185">Reference proteome</keyword>
<evidence type="ECO:0000256" key="4">
    <source>
        <dbReference type="ARBA" id="ARBA00022786"/>
    </source>
</evidence>
<name>E0VDD7_PEDHC</name>
<feature type="repeat" description="WD" evidence="6">
    <location>
        <begin position="274"/>
        <end position="317"/>
    </location>
</feature>
<dbReference type="HOGENOM" id="CLU_023407_1_0_1"/>
<dbReference type="SMART" id="SM00320">
    <property type="entry name" value="WD40"/>
    <property type="match status" value="7"/>
</dbReference>
<feature type="repeat" description="WD" evidence="6">
    <location>
        <begin position="187"/>
        <end position="214"/>
    </location>
</feature>
<feature type="region of interest" description="Disordered" evidence="7">
    <location>
        <begin position="559"/>
        <end position="589"/>
    </location>
</feature>
<dbReference type="EnsemblMetazoa" id="PHUM112900-RA">
    <property type="protein sequence ID" value="PHUM112900-PA"/>
    <property type="gene ID" value="PHUM112900"/>
</dbReference>
<evidence type="ECO:0000313" key="10">
    <source>
        <dbReference type="Proteomes" id="UP000009046"/>
    </source>
</evidence>
<dbReference type="GO" id="GO:0043161">
    <property type="term" value="P:proteasome-mediated ubiquitin-dependent protein catabolic process"/>
    <property type="evidence" value="ECO:0007669"/>
    <property type="project" value="TreeGrafter"/>
</dbReference>
<dbReference type="AlphaFoldDB" id="E0VDD7"/>
<dbReference type="EMBL" id="AAZO01001337">
    <property type="status" value="NOT_ANNOTATED_CDS"/>
    <property type="molecule type" value="Genomic_DNA"/>
</dbReference>
<dbReference type="InterPro" id="IPR001680">
    <property type="entry name" value="WD40_rpt"/>
</dbReference>
<feature type="repeat" description="WD" evidence="6">
    <location>
        <begin position="325"/>
        <end position="357"/>
    </location>
</feature>
<evidence type="ECO:0000256" key="5">
    <source>
        <dbReference type="ARBA" id="ARBA00038344"/>
    </source>
</evidence>
<reference evidence="9" key="3">
    <citation type="submission" date="2020-05" db="UniProtKB">
        <authorList>
            <consortium name="EnsemblMetazoa"/>
        </authorList>
    </citation>
    <scope>IDENTIFICATION</scope>
    <source>
        <strain evidence="9">USDA</strain>
    </source>
</reference>
<dbReference type="GO" id="GO:0005634">
    <property type="term" value="C:nucleus"/>
    <property type="evidence" value="ECO:0007669"/>
    <property type="project" value="TreeGrafter"/>
</dbReference>
<dbReference type="PRINTS" id="PR00320">
    <property type="entry name" value="GPROTEINBRPT"/>
</dbReference>
<evidence type="ECO:0000313" key="8">
    <source>
        <dbReference type="EMBL" id="EEB11393.1"/>
    </source>
</evidence>
<dbReference type="GeneID" id="8238254"/>
<feature type="compositionally biased region" description="Polar residues" evidence="7">
    <location>
        <begin position="560"/>
        <end position="570"/>
    </location>
</feature>
<feature type="region of interest" description="Disordered" evidence="7">
    <location>
        <begin position="656"/>
        <end position="682"/>
    </location>
</feature>
<keyword evidence="3" id="KW-0677">Repeat</keyword>
<comment type="similarity">
    <text evidence="5">Belongs to the WD repeat cdt2 family.</text>
</comment>
<feature type="repeat" description="WD" evidence="6">
    <location>
        <begin position="105"/>
        <end position="140"/>
    </location>
</feature>
<feature type="repeat" description="WD" evidence="6">
    <location>
        <begin position="61"/>
        <end position="102"/>
    </location>
</feature>
<dbReference type="Pfam" id="PF00400">
    <property type="entry name" value="WD40"/>
    <property type="match status" value="5"/>
</dbReference>
<dbReference type="EMBL" id="DS235073">
    <property type="protein sequence ID" value="EEB11393.1"/>
    <property type="molecule type" value="Genomic_DNA"/>
</dbReference>
<evidence type="ECO:0000256" key="1">
    <source>
        <dbReference type="ARBA" id="ARBA00004906"/>
    </source>
</evidence>
<dbReference type="InParanoid" id="E0VDD7"/>